<keyword evidence="2" id="KW-1185">Reference proteome</keyword>
<dbReference type="AlphaFoldDB" id="A0A0H5DSC9"/>
<geneLocation type="plasmid" evidence="1 2">
    <name>1</name>
</geneLocation>
<gene>
    <name evidence="1" type="ORF">ELAC_p0015</name>
</gene>
<keyword evidence="1" id="KW-0614">Plasmid</keyword>
<reference evidence="2" key="1">
    <citation type="submission" date="2015-06" db="EMBL/GenBank/DDBJ databases">
        <authorList>
            <person name="Bertelli C."/>
        </authorList>
    </citation>
    <scope>NUCLEOTIDE SEQUENCE [LARGE SCALE GENOMIC DNA]</scope>
    <source>
        <strain evidence="2">CRIB-30</strain>
        <plasmid evidence="2">1</plasmid>
    </source>
</reference>
<name>A0A0H5DSC9_9BACT</name>
<dbReference type="EMBL" id="LN867111">
    <property type="protein sequence ID" value="CRX39592.1"/>
    <property type="molecule type" value="Genomic_DNA"/>
</dbReference>
<evidence type="ECO:0000313" key="2">
    <source>
        <dbReference type="Proteomes" id="UP000220251"/>
    </source>
</evidence>
<evidence type="ECO:0000313" key="1">
    <source>
        <dbReference type="EMBL" id="CRX39592.1"/>
    </source>
</evidence>
<dbReference type="RefSeq" id="WP_098039456.1">
    <property type="nucleotide sequence ID" value="NZ_LN867111.1"/>
</dbReference>
<proteinExistence type="predicted"/>
<organism evidence="1 2">
    <name type="scientific">Estrella lausannensis</name>
    <dbReference type="NCBI Taxonomy" id="483423"/>
    <lineage>
        <taxon>Bacteria</taxon>
        <taxon>Pseudomonadati</taxon>
        <taxon>Chlamydiota</taxon>
        <taxon>Chlamydiia</taxon>
        <taxon>Parachlamydiales</taxon>
        <taxon>Candidatus Criblamydiaceae</taxon>
        <taxon>Estrella</taxon>
    </lineage>
</organism>
<protein>
    <submittedName>
        <fullName evidence="1">Uncharacterized protein</fullName>
    </submittedName>
</protein>
<dbReference type="Proteomes" id="UP000220251">
    <property type="component" value="Plasmid 1"/>
</dbReference>
<accession>A0A0H5DSC9</accession>
<sequence length="102" mass="11165">MAKNRVKRSLQAVAASQNITEEKHADKFEAIKDLATGQAPVKSSTAGRISPQISCTVDPADKQLLNELTLYASNKLGRVVNTSTVIRALIRLGSVRREELEF</sequence>